<gene>
    <name evidence="1" type="ORF">KQY15_09675</name>
</gene>
<evidence type="ECO:0000313" key="2">
    <source>
        <dbReference type="Proteomes" id="UP000704611"/>
    </source>
</evidence>
<comment type="caution">
    <text evidence="1">The sequence shown here is derived from an EMBL/GenBank/DDBJ whole genome shotgun (WGS) entry which is preliminary data.</text>
</comment>
<organism evidence="1 2">
    <name type="scientific">Arsukibacterium indicum</name>
    <dbReference type="NCBI Taxonomy" id="2848612"/>
    <lineage>
        <taxon>Bacteria</taxon>
        <taxon>Pseudomonadati</taxon>
        <taxon>Pseudomonadota</taxon>
        <taxon>Gammaproteobacteria</taxon>
        <taxon>Chromatiales</taxon>
        <taxon>Chromatiaceae</taxon>
        <taxon>Arsukibacterium</taxon>
    </lineage>
</organism>
<dbReference type="RefSeq" id="WP_217668977.1">
    <property type="nucleotide sequence ID" value="NZ_JAHRID010000003.1"/>
</dbReference>
<evidence type="ECO:0008006" key="3">
    <source>
        <dbReference type="Google" id="ProtNLM"/>
    </source>
</evidence>
<keyword evidence="2" id="KW-1185">Reference proteome</keyword>
<proteinExistence type="predicted"/>
<sequence>MHSASVLFFVGVALNTTIGSVCHADAGLPPVLNSYPKCDYQVIKQAEATDKTVARDDDVEAAKQTLRQNAIVKIRQQAADAGAEAVILTDVQGVMSNSESLRTIRHAGAEVRFRVAAELISLCQEDQSLPTVYTPYNSAGVKQASTSQPAVATTMQFTIAIPAKALPDNIEAPPLANTISLQQGFYGAKIGMSPPQIQALFGMPDAELTLQNNDTAWIYGLEHQVLFAGNAAIAFSQKNNILSAEIKKRMVENPRFQQLEWRLDNAFSRRASLTEIKATYQDQLIALDQYRFTLQHDHNQLIMQFAPYLDVKTNSNHLQLVDVSLTASTFSASQIQLKLPEAASLLFLKDKLATLATSAAEGPLALPDIAFFNRIRLRDGNELAVLSPALALSFNDQQIVGLTITNIVNDYAVREIQQQLTLLELPTTREAFIMRFPDTFDSLSQLTLYGDHSEIKATYNNEDLIDSLHIRWY</sequence>
<accession>A0ABS6MLY5</accession>
<dbReference type="EMBL" id="JAHRID010000003">
    <property type="protein sequence ID" value="MBV2129364.1"/>
    <property type="molecule type" value="Genomic_DNA"/>
</dbReference>
<dbReference type="Proteomes" id="UP000704611">
    <property type="component" value="Unassembled WGS sequence"/>
</dbReference>
<reference evidence="1 2" key="1">
    <citation type="submission" date="2021-06" db="EMBL/GenBank/DDBJ databases">
        <title>Rheinheimera indica sp. nov., isolated from deep-sea sediment.</title>
        <authorList>
            <person name="Wang Z."/>
            <person name="Zhang X.-Y."/>
        </authorList>
    </citation>
    <scope>NUCLEOTIDE SEQUENCE [LARGE SCALE GENOMIC DNA]</scope>
    <source>
        <strain evidence="1 2">SM2107</strain>
    </source>
</reference>
<name>A0ABS6MLY5_9GAMM</name>
<protein>
    <recommendedName>
        <fullName evidence="3">LPP20 lipoprotein</fullName>
    </recommendedName>
</protein>
<evidence type="ECO:0000313" key="1">
    <source>
        <dbReference type="EMBL" id="MBV2129364.1"/>
    </source>
</evidence>